<dbReference type="RefSeq" id="WP_133758040.1">
    <property type="nucleotide sequence ID" value="NZ_SOBW01000008.1"/>
</dbReference>
<keyword evidence="3" id="KW-1185">Reference proteome</keyword>
<feature type="domain" description="BioF2-like acetyltransferase" evidence="1">
    <location>
        <begin position="125"/>
        <end position="272"/>
    </location>
</feature>
<sequence>MKSNPFTSAIYENIWLKHYGKGQKASKFNFLNGVKFIEGKLPRYYTNIGENYTSGLFYRIDQSKSDYEGKVCVIFDVPEYLHSKLNLDCSNLKILKIQQYKGLYVNLKNYKSLDEVIFNCYNSGKSRYNFRRSLKQLHKNHDISKKMFFGQISEDEYIGLIHEFKRILETRFTALNTHNTVLPMWDFYKEVLFPLINDKHVALFVIYDAEQPIAMSFNFVYGDNLVVALRTFDIKYNRIGLGNIEIYYLIEWCLENNINILDFSKGESDYKERWCDTEYRYQHHIIYDSKSGKATAVAIFMAYYYRLKQFLRDQNINSRVTKLQFRLKKWNVSD</sequence>
<reference evidence="2 3" key="1">
    <citation type="submission" date="2019-03" db="EMBL/GenBank/DDBJ databases">
        <title>Genomic Encyclopedia of Archaeal and Bacterial Type Strains, Phase II (KMG-II): from individual species to whole genera.</title>
        <authorList>
            <person name="Goeker M."/>
        </authorList>
    </citation>
    <scope>NUCLEOTIDE SEQUENCE [LARGE SCALE GENOMIC DNA]</scope>
    <source>
        <strain evidence="2 3">DSM 28135</strain>
    </source>
</reference>
<comment type="caution">
    <text evidence="2">The sequence shown here is derived from an EMBL/GenBank/DDBJ whole genome shotgun (WGS) entry which is preliminary data.</text>
</comment>
<dbReference type="SUPFAM" id="SSF55729">
    <property type="entry name" value="Acyl-CoA N-acyltransferases (Nat)"/>
    <property type="match status" value="1"/>
</dbReference>
<organism evidence="2 3">
    <name type="scientific">Gelidibacter sediminis</name>
    <dbReference type="NCBI Taxonomy" id="1608710"/>
    <lineage>
        <taxon>Bacteria</taxon>
        <taxon>Pseudomonadati</taxon>
        <taxon>Bacteroidota</taxon>
        <taxon>Flavobacteriia</taxon>
        <taxon>Flavobacteriales</taxon>
        <taxon>Flavobacteriaceae</taxon>
        <taxon>Gelidibacter</taxon>
    </lineage>
</organism>
<keyword evidence="2" id="KW-0808">Transferase</keyword>
<dbReference type="InterPro" id="IPR016181">
    <property type="entry name" value="Acyl_CoA_acyltransferase"/>
</dbReference>
<dbReference type="Gene3D" id="3.40.630.30">
    <property type="match status" value="1"/>
</dbReference>
<evidence type="ECO:0000259" key="1">
    <source>
        <dbReference type="Pfam" id="PF13480"/>
    </source>
</evidence>
<dbReference type="AlphaFoldDB" id="A0A4V6Q4L7"/>
<dbReference type="InterPro" id="IPR038740">
    <property type="entry name" value="BioF2-like_GNAT_dom"/>
</dbReference>
<dbReference type="GO" id="GO:0016740">
    <property type="term" value="F:transferase activity"/>
    <property type="evidence" value="ECO:0007669"/>
    <property type="project" value="UniProtKB-KW"/>
</dbReference>
<dbReference type="OrthoDB" id="1422531at2"/>
<gene>
    <name evidence="2" type="ORF">BXY82_2035</name>
</gene>
<dbReference type="EMBL" id="SOBW01000008">
    <property type="protein sequence ID" value="TDU39996.1"/>
    <property type="molecule type" value="Genomic_DNA"/>
</dbReference>
<proteinExistence type="predicted"/>
<evidence type="ECO:0000313" key="3">
    <source>
        <dbReference type="Proteomes" id="UP000294689"/>
    </source>
</evidence>
<protein>
    <submittedName>
        <fullName evidence="2">Acetyltransferase (GNAT) family protein</fullName>
    </submittedName>
</protein>
<dbReference type="Proteomes" id="UP000294689">
    <property type="component" value="Unassembled WGS sequence"/>
</dbReference>
<evidence type="ECO:0000313" key="2">
    <source>
        <dbReference type="EMBL" id="TDU39996.1"/>
    </source>
</evidence>
<name>A0A4V6Q4L7_9FLAO</name>
<dbReference type="Pfam" id="PF13480">
    <property type="entry name" value="Acetyltransf_6"/>
    <property type="match status" value="1"/>
</dbReference>
<accession>A0A4V6Q4L7</accession>